<dbReference type="Pfam" id="PF01904">
    <property type="entry name" value="DUF72"/>
    <property type="match status" value="1"/>
</dbReference>
<reference evidence="1 2" key="1">
    <citation type="journal article" date="2005" name="Nucleic Acids Res.">
        <title>Genomic blueprint of Hahella chejuensis, a marine microbe producing an algicidal agent.</title>
        <authorList>
            <person name="Jeong H."/>
            <person name="Yim J.H."/>
            <person name="Lee C."/>
            <person name="Choi S.-H."/>
            <person name="Park Y.K."/>
            <person name="Yoon S.H."/>
            <person name="Hur C.-G."/>
            <person name="Kang H.-Y."/>
            <person name="Kim D."/>
            <person name="Lee H.H."/>
            <person name="Park K.H."/>
            <person name="Park S.-H."/>
            <person name="Park H.-S."/>
            <person name="Lee H.K."/>
            <person name="Oh T.K."/>
            <person name="Kim J.F."/>
        </authorList>
    </citation>
    <scope>NUCLEOTIDE SEQUENCE [LARGE SCALE GENOMIC DNA]</scope>
    <source>
        <strain evidence="1 2">KCTC 2396</strain>
    </source>
</reference>
<dbReference type="STRING" id="349521.HCH_00430"/>
<proteinExistence type="predicted"/>
<dbReference type="KEGG" id="hch:HCH_00430"/>
<evidence type="ECO:0000313" key="2">
    <source>
        <dbReference type="Proteomes" id="UP000000238"/>
    </source>
</evidence>
<gene>
    <name evidence="1" type="ordered locus">HCH_00430</name>
</gene>
<dbReference type="PANTHER" id="PTHR30348">
    <property type="entry name" value="UNCHARACTERIZED PROTEIN YECE"/>
    <property type="match status" value="1"/>
</dbReference>
<protein>
    <submittedName>
        <fullName evidence="1">Uncharacterized conserved protein</fullName>
    </submittedName>
</protein>
<dbReference type="PANTHER" id="PTHR30348:SF4">
    <property type="entry name" value="DUF72 DOMAIN-CONTAINING PROTEIN"/>
    <property type="match status" value="1"/>
</dbReference>
<dbReference type="eggNOG" id="COG1801">
    <property type="taxonomic scope" value="Bacteria"/>
</dbReference>
<dbReference type="Gene3D" id="3.20.20.410">
    <property type="entry name" value="Protein of unknown function UPF0759"/>
    <property type="match status" value="1"/>
</dbReference>
<evidence type="ECO:0000313" key="1">
    <source>
        <dbReference type="EMBL" id="ABC27340.1"/>
    </source>
</evidence>
<dbReference type="EMBL" id="CP000155">
    <property type="protein sequence ID" value="ABC27340.1"/>
    <property type="molecule type" value="Genomic_DNA"/>
</dbReference>
<dbReference type="Proteomes" id="UP000000238">
    <property type="component" value="Chromosome"/>
</dbReference>
<keyword evidence="2" id="KW-1185">Reference proteome</keyword>
<name>Q2SPT4_HAHCH</name>
<sequence length="231" mass="26902">MRKGGMKQRDDAHGVRIGASGWSYTHWRGPFYPQDLPDGEMLSYYCRHFDAVELNSSFYHLLPQRTLLQWRDATPPDFLFSVKASRYITHMKKLKDPERHAPPLLERISALEDKLGPILFQLPPHWRFNGRRLKEFLQALSRDFRYAFEFRDPIWYTQETYDLLADYRAAFCIHDLNGFLAPVKVTANLIYLRLHGPDGATRANMTKQGARPKSHAIAGRVDARLNRLAQD</sequence>
<dbReference type="InterPro" id="IPR002763">
    <property type="entry name" value="DUF72"/>
</dbReference>
<dbReference type="HOGENOM" id="CLU_046519_3_0_6"/>
<dbReference type="InterPro" id="IPR036520">
    <property type="entry name" value="UPF0759_sf"/>
</dbReference>
<accession>Q2SPT4</accession>
<organism evidence="1 2">
    <name type="scientific">Hahella chejuensis (strain KCTC 2396)</name>
    <dbReference type="NCBI Taxonomy" id="349521"/>
    <lineage>
        <taxon>Bacteria</taxon>
        <taxon>Pseudomonadati</taxon>
        <taxon>Pseudomonadota</taxon>
        <taxon>Gammaproteobacteria</taxon>
        <taxon>Oceanospirillales</taxon>
        <taxon>Hahellaceae</taxon>
        <taxon>Hahella</taxon>
    </lineage>
</organism>
<dbReference type="AlphaFoldDB" id="Q2SPT4"/>
<dbReference type="SUPFAM" id="SSF117396">
    <property type="entry name" value="TM1631-like"/>
    <property type="match status" value="1"/>
</dbReference>